<dbReference type="EMBL" id="JAAAMV010000011">
    <property type="protein sequence ID" value="NBD25274.1"/>
    <property type="molecule type" value="Genomic_DNA"/>
</dbReference>
<dbReference type="Gene3D" id="3.10.180.10">
    <property type="entry name" value="2,3-Dihydroxybiphenyl 1,2-Dioxygenase, domain 1"/>
    <property type="match status" value="1"/>
</dbReference>
<feature type="domain" description="Glyoxalase/fosfomycin resistance/dioxygenase" evidence="1">
    <location>
        <begin position="8"/>
        <end position="135"/>
    </location>
</feature>
<gene>
    <name evidence="2" type="ORF">GT019_15425</name>
</gene>
<proteinExistence type="predicted"/>
<dbReference type="RefSeq" id="WP_161744135.1">
    <property type="nucleotide sequence ID" value="NZ_JAAAMV010000011.1"/>
</dbReference>
<dbReference type="Pfam" id="PF00903">
    <property type="entry name" value="Glyoxalase"/>
    <property type="match status" value="1"/>
</dbReference>
<dbReference type="Proteomes" id="UP000665561">
    <property type="component" value="Unassembled WGS sequence"/>
</dbReference>
<dbReference type="InterPro" id="IPR004360">
    <property type="entry name" value="Glyas_Fos-R_dOase_dom"/>
</dbReference>
<dbReference type="PANTHER" id="PTHR33990">
    <property type="entry name" value="PROTEIN YJDN-RELATED"/>
    <property type="match status" value="1"/>
</dbReference>
<organism evidence="2 3">
    <name type="scientific">Paenibacillus glycinis</name>
    <dbReference type="NCBI Taxonomy" id="2697035"/>
    <lineage>
        <taxon>Bacteria</taxon>
        <taxon>Bacillati</taxon>
        <taxon>Bacillota</taxon>
        <taxon>Bacilli</taxon>
        <taxon>Bacillales</taxon>
        <taxon>Paenibacillaceae</taxon>
        <taxon>Paenibacillus</taxon>
    </lineage>
</organism>
<protein>
    <submittedName>
        <fullName evidence="2">VOC family protein</fullName>
    </submittedName>
</protein>
<comment type="caution">
    <text evidence="2">The sequence shown here is derived from an EMBL/GenBank/DDBJ whole genome shotgun (WGS) entry which is preliminary data.</text>
</comment>
<dbReference type="CDD" id="cd06588">
    <property type="entry name" value="PhnB_like"/>
    <property type="match status" value="1"/>
</dbReference>
<name>A0ABW9XSE9_9BACL</name>
<evidence type="ECO:0000313" key="3">
    <source>
        <dbReference type="Proteomes" id="UP000665561"/>
    </source>
</evidence>
<evidence type="ECO:0000259" key="1">
    <source>
        <dbReference type="Pfam" id="PF00903"/>
    </source>
</evidence>
<accession>A0ABW9XSE9</accession>
<keyword evidence="3" id="KW-1185">Reference proteome</keyword>
<dbReference type="PANTHER" id="PTHR33990:SF1">
    <property type="entry name" value="PROTEIN YJDN"/>
    <property type="match status" value="1"/>
</dbReference>
<sequence length="141" mass="15649">MSLRLTPYFVMNGNTQEAIEFYERALGATLLFKQSFGEMPSNPDFPLPDSAKTLIGHAMIRIGESDLMFSDTYPGQDVQSGNQVTVCITTNDVEEAHRIFNALSDGGKIDMPIQETHFSPAYGILTDKFGIPFQIFSEGKM</sequence>
<dbReference type="InterPro" id="IPR029068">
    <property type="entry name" value="Glyas_Bleomycin-R_OHBP_Dase"/>
</dbReference>
<dbReference type="SUPFAM" id="SSF54593">
    <property type="entry name" value="Glyoxalase/Bleomycin resistance protein/Dihydroxybiphenyl dioxygenase"/>
    <property type="match status" value="1"/>
</dbReference>
<reference evidence="2 3" key="1">
    <citation type="submission" date="2020-01" db="EMBL/GenBank/DDBJ databases">
        <title>Paenibacillus soybeanensis sp. nov. isolated from the nodules of soybean (Glycine max(L.) Merr).</title>
        <authorList>
            <person name="Wang H."/>
        </authorList>
    </citation>
    <scope>NUCLEOTIDE SEQUENCE [LARGE SCALE GENOMIC DNA]</scope>
    <source>
        <strain evidence="2 3">T1</strain>
    </source>
</reference>
<dbReference type="InterPro" id="IPR028973">
    <property type="entry name" value="PhnB-like"/>
</dbReference>
<evidence type="ECO:0000313" key="2">
    <source>
        <dbReference type="EMBL" id="NBD25274.1"/>
    </source>
</evidence>